<sequence>MTDIDFNQNIEKIKKINLNIKGYL</sequence>
<reference evidence="1" key="1">
    <citation type="submission" date="2018-05" db="EMBL/GenBank/DDBJ databases">
        <authorList>
            <person name="Lanie J.A."/>
            <person name="Ng W.-L."/>
            <person name="Kazmierczak K.M."/>
            <person name="Andrzejewski T.M."/>
            <person name="Davidsen T.M."/>
            <person name="Wayne K.J."/>
            <person name="Tettelin H."/>
            <person name="Glass J.I."/>
            <person name="Rusch D."/>
            <person name="Podicherti R."/>
            <person name="Tsui H.-C.T."/>
            <person name="Winkler M.E."/>
        </authorList>
    </citation>
    <scope>NUCLEOTIDE SEQUENCE</scope>
</reference>
<dbReference type="EMBL" id="UINC01062701">
    <property type="protein sequence ID" value="SVB89567.1"/>
    <property type="molecule type" value="Genomic_DNA"/>
</dbReference>
<protein>
    <submittedName>
        <fullName evidence="1">Uncharacterized protein</fullName>
    </submittedName>
</protein>
<name>A0A382HRI6_9ZZZZ</name>
<organism evidence="1">
    <name type="scientific">marine metagenome</name>
    <dbReference type="NCBI Taxonomy" id="408172"/>
    <lineage>
        <taxon>unclassified sequences</taxon>
        <taxon>metagenomes</taxon>
        <taxon>ecological metagenomes</taxon>
    </lineage>
</organism>
<evidence type="ECO:0000313" key="1">
    <source>
        <dbReference type="EMBL" id="SVB89567.1"/>
    </source>
</evidence>
<gene>
    <name evidence="1" type="ORF">METZ01_LOCUS242421</name>
</gene>
<accession>A0A382HRI6</accession>
<proteinExistence type="predicted"/>
<dbReference type="AlphaFoldDB" id="A0A382HRI6"/>